<accession>A0A0N0DWV7</accession>
<feature type="region of interest" description="Disordered" evidence="1">
    <location>
        <begin position="254"/>
        <end position="306"/>
    </location>
</feature>
<keyword evidence="3" id="KW-1185">Reference proteome</keyword>
<dbReference type="Proteomes" id="UP000037923">
    <property type="component" value="Unassembled WGS sequence"/>
</dbReference>
<evidence type="ECO:0000313" key="3">
    <source>
        <dbReference type="Proteomes" id="UP000037923"/>
    </source>
</evidence>
<gene>
    <name evidence="2" type="ORF">ABB37_03360</name>
</gene>
<evidence type="ECO:0000313" key="2">
    <source>
        <dbReference type="EMBL" id="KPA82248.1"/>
    </source>
</evidence>
<proteinExistence type="predicted"/>
<name>A0A0N0DWV7_LEPPY</name>
<feature type="compositionally biased region" description="Low complexity" evidence="1">
    <location>
        <begin position="257"/>
        <end position="270"/>
    </location>
</feature>
<reference evidence="2 3" key="1">
    <citation type="submission" date="2015-07" db="EMBL/GenBank/DDBJ databases">
        <title>High-quality genome of monoxenous trypanosomatid Leptomonas pyrrhocoris.</title>
        <authorList>
            <person name="Flegontov P."/>
            <person name="Butenko A."/>
            <person name="Firsov S."/>
            <person name="Vlcek C."/>
            <person name="Logacheva M.D."/>
            <person name="Field M."/>
            <person name="Filatov D."/>
            <person name="Flegontova O."/>
            <person name="Gerasimov E."/>
            <person name="Jackson A.P."/>
            <person name="Kelly S."/>
            <person name="Opperdoes F."/>
            <person name="O'Reilly A."/>
            <person name="Votypka J."/>
            <person name="Yurchenko V."/>
            <person name="Lukes J."/>
        </authorList>
    </citation>
    <scope>NUCLEOTIDE SEQUENCE [LARGE SCALE GENOMIC DNA]</scope>
    <source>
        <strain evidence="2">H10</strain>
    </source>
</reference>
<dbReference type="GeneID" id="26903651"/>
<dbReference type="RefSeq" id="XP_015660687.1">
    <property type="nucleotide sequence ID" value="XM_015800680.1"/>
</dbReference>
<sequence>MMMIHVKRDMWDAWKAQLGMLADADSVSSDDIRRCLQSLNEIAHETCETPASPGVAEWTNSPSPSERKDVATQLCTVHPINYTHHILNKVKRERQVRVLSTRLGQLGATLYGVADTLWRVLLCVHDVEKRGGRAPDTLHEAGQPPSSSARVDPSPLSLDANAAPFIPPQTSRSLQSLLAKSPSFDAALLTSFSSRTAENVRSEVEAATQASDGLSLLGDSAELRKQLPFLCRRCRQDGRAMYVYDKEKQQLAHTHVSAAQPALAQSSSASRNPPRQPPAGTRLGVPPQRQRKVVMPQKQRGALPHL</sequence>
<dbReference type="AlphaFoldDB" id="A0A0N0DWV7"/>
<evidence type="ECO:0000256" key="1">
    <source>
        <dbReference type="SAM" id="MobiDB-lite"/>
    </source>
</evidence>
<dbReference type="EMBL" id="LGTL01000005">
    <property type="protein sequence ID" value="KPA82248.1"/>
    <property type="molecule type" value="Genomic_DNA"/>
</dbReference>
<feature type="region of interest" description="Disordered" evidence="1">
    <location>
        <begin position="132"/>
        <end position="160"/>
    </location>
</feature>
<protein>
    <submittedName>
        <fullName evidence="2">Uncharacterized protein</fullName>
    </submittedName>
</protein>
<comment type="caution">
    <text evidence="2">The sequence shown here is derived from an EMBL/GenBank/DDBJ whole genome shotgun (WGS) entry which is preliminary data.</text>
</comment>
<dbReference type="OrthoDB" id="261620at2759"/>
<dbReference type="VEuPathDB" id="TriTrypDB:LpyrH10_05_2200"/>
<organism evidence="2 3">
    <name type="scientific">Leptomonas pyrrhocoris</name>
    <name type="common">Firebug parasite</name>
    <dbReference type="NCBI Taxonomy" id="157538"/>
    <lineage>
        <taxon>Eukaryota</taxon>
        <taxon>Discoba</taxon>
        <taxon>Euglenozoa</taxon>
        <taxon>Kinetoplastea</taxon>
        <taxon>Metakinetoplastina</taxon>
        <taxon>Trypanosomatida</taxon>
        <taxon>Trypanosomatidae</taxon>
        <taxon>Leishmaniinae</taxon>
        <taxon>Leptomonas</taxon>
    </lineage>
</organism>